<protein>
    <recommendedName>
        <fullName evidence="1">Phage-Barnase-EndoU-ColicinE5/D-RelE like nuclease 2 domain-containing protein</fullName>
    </recommendedName>
</protein>
<dbReference type="Proteomes" id="UP000077881">
    <property type="component" value="Unassembled WGS sequence"/>
</dbReference>
<dbReference type="EMBL" id="LDJR01000052">
    <property type="protein sequence ID" value="OAK70106.1"/>
    <property type="molecule type" value="Genomic_DNA"/>
</dbReference>
<evidence type="ECO:0000313" key="3">
    <source>
        <dbReference type="Proteomes" id="UP000077881"/>
    </source>
</evidence>
<comment type="caution">
    <text evidence="2">The sequence shown here is derived from an EMBL/GenBank/DDBJ whole genome shotgun (WGS) entry which is preliminary data.</text>
</comment>
<evidence type="ECO:0000259" key="1">
    <source>
        <dbReference type="Pfam" id="PF18810"/>
    </source>
</evidence>
<dbReference type="Pfam" id="PF18810">
    <property type="entry name" value="PBECR2"/>
    <property type="match status" value="1"/>
</dbReference>
<dbReference type="PATRIC" id="fig|217031.6.peg.2818"/>
<keyword evidence="3" id="KW-1185">Reference proteome</keyword>
<gene>
    <name evidence="2" type="ORF">ABB05_13090</name>
</gene>
<sequence length="133" mass="15655">MSLEQPGKRTYMWVTKNPLGEEVAVANETYETHIIGDHPDDKARELVNLHVKGVIEEPRYIYYDQKHEENKRIRYIDYVSLEEYNKIQSLVVVVDTDREPNEIVTWSVKSNTRQEKINGGVIYDSRKNTRKSN</sequence>
<dbReference type="RefSeq" id="WP_064468303.1">
    <property type="nucleotide sequence ID" value="NZ_LDJR01000052.1"/>
</dbReference>
<organism evidence="2 3">
    <name type="scientific">Lederbergia galactosidilytica</name>
    <dbReference type="NCBI Taxonomy" id="217031"/>
    <lineage>
        <taxon>Bacteria</taxon>
        <taxon>Bacillati</taxon>
        <taxon>Bacillota</taxon>
        <taxon>Bacilli</taxon>
        <taxon>Bacillales</taxon>
        <taxon>Bacillaceae</taxon>
        <taxon>Lederbergia</taxon>
    </lineage>
</organism>
<proteinExistence type="predicted"/>
<dbReference type="STRING" id="217031.ABB05_13090"/>
<feature type="domain" description="Phage-Barnase-EndoU-ColicinE5/D-RelE like nuclease 2" evidence="1">
    <location>
        <begin position="15"/>
        <end position="123"/>
    </location>
</feature>
<dbReference type="InterPro" id="IPR041110">
    <property type="entry name" value="PBECR2"/>
</dbReference>
<evidence type="ECO:0000313" key="2">
    <source>
        <dbReference type="EMBL" id="OAK70106.1"/>
    </source>
</evidence>
<dbReference type="OrthoDB" id="9930981at2"/>
<name>A0A177ZQ51_9BACI</name>
<dbReference type="AlphaFoldDB" id="A0A177ZQ51"/>
<accession>A0A177ZQ51</accession>
<reference evidence="2 3" key="1">
    <citation type="submission" date="2015-05" db="EMBL/GenBank/DDBJ databases">
        <title>Comparison of genome.</title>
        <authorList>
            <person name="Zheng Z."/>
            <person name="Sun M."/>
        </authorList>
    </citation>
    <scope>NUCLEOTIDE SEQUENCE [LARGE SCALE GENOMIC DNA]</scope>
    <source>
        <strain evidence="2 3">G25-74</strain>
    </source>
</reference>